<feature type="region of interest" description="Disordered" evidence="1">
    <location>
        <begin position="173"/>
        <end position="200"/>
    </location>
</feature>
<keyword evidence="3" id="KW-1185">Reference proteome</keyword>
<feature type="compositionally biased region" description="Basic residues" evidence="1">
    <location>
        <begin position="434"/>
        <end position="444"/>
    </location>
</feature>
<dbReference type="KEGG" id="mpp:MICPUCDRAFT_53033"/>
<dbReference type="Proteomes" id="UP000001876">
    <property type="component" value="Unassembled WGS sequence"/>
</dbReference>
<evidence type="ECO:0000313" key="3">
    <source>
        <dbReference type="Proteomes" id="UP000001876"/>
    </source>
</evidence>
<feature type="compositionally biased region" description="Acidic residues" evidence="1">
    <location>
        <begin position="448"/>
        <end position="468"/>
    </location>
</feature>
<organism evidence="3">
    <name type="scientific">Micromonas pusilla (strain CCMP1545)</name>
    <name type="common">Picoplanktonic green alga</name>
    <dbReference type="NCBI Taxonomy" id="564608"/>
    <lineage>
        <taxon>Eukaryota</taxon>
        <taxon>Viridiplantae</taxon>
        <taxon>Chlorophyta</taxon>
        <taxon>Mamiellophyceae</taxon>
        <taxon>Mamiellales</taxon>
        <taxon>Mamiellaceae</taxon>
        <taxon>Micromonas</taxon>
    </lineage>
</organism>
<dbReference type="AlphaFoldDB" id="C1N5T6"/>
<dbReference type="GeneID" id="9688862"/>
<feature type="region of interest" description="Disordered" evidence="1">
    <location>
        <begin position="434"/>
        <end position="498"/>
    </location>
</feature>
<feature type="region of interest" description="Disordered" evidence="1">
    <location>
        <begin position="1"/>
        <end position="39"/>
    </location>
</feature>
<feature type="region of interest" description="Disordered" evidence="1">
    <location>
        <begin position="259"/>
        <end position="299"/>
    </location>
</feature>
<protein>
    <submittedName>
        <fullName evidence="2">Predicted protein</fullName>
    </submittedName>
</protein>
<feature type="compositionally biased region" description="Acidic residues" evidence="1">
    <location>
        <begin position="17"/>
        <end position="33"/>
    </location>
</feature>
<dbReference type="EMBL" id="GG663748">
    <property type="protein sequence ID" value="EEH52559.1"/>
    <property type="molecule type" value="Genomic_DNA"/>
</dbReference>
<evidence type="ECO:0000313" key="2">
    <source>
        <dbReference type="EMBL" id="EEH52559.1"/>
    </source>
</evidence>
<feature type="region of interest" description="Disordered" evidence="1">
    <location>
        <begin position="523"/>
        <end position="543"/>
    </location>
</feature>
<feature type="compositionally biased region" description="Low complexity" evidence="1">
    <location>
        <begin position="1"/>
        <end position="16"/>
    </location>
</feature>
<proteinExistence type="predicted"/>
<name>C1N5T6_MICPC</name>
<feature type="compositionally biased region" description="Pro residues" evidence="1">
    <location>
        <begin position="288"/>
        <end position="297"/>
    </location>
</feature>
<accession>C1N5T6</accession>
<reference evidence="2 3" key="1">
    <citation type="journal article" date="2009" name="Science">
        <title>Green evolution and dynamic adaptations revealed by genomes of the marine picoeukaryotes Micromonas.</title>
        <authorList>
            <person name="Worden A.Z."/>
            <person name="Lee J.H."/>
            <person name="Mock T."/>
            <person name="Rouze P."/>
            <person name="Simmons M.P."/>
            <person name="Aerts A.L."/>
            <person name="Allen A.E."/>
            <person name="Cuvelier M.L."/>
            <person name="Derelle E."/>
            <person name="Everett M.V."/>
            <person name="Foulon E."/>
            <person name="Grimwood J."/>
            <person name="Gundlach H."/>
            <person name="Henrissat B."/>
            <person name="Napoli C."/>
            <person name="McDonald S.M."/>
            <person name="Parker M.S."/>
            <person name="Rombauts S."/>
            <person name="Salamov A."/>
            <person name="Von Dassow P."/>
            <person name="Badger J.H."/>
            <person name="Coutinho P.M."/>
            <person name="Demir E."/>
            <person name="Dubchak I."/>
            <person name="Gentemann C."/>
            <person name="Eikrem W."/>
            <person name="Gready J.E."/>
            <person name="John U."/>
            <person name="Lanier W."/>
            <person name="Lindquist E.A."/>
            <person name="Lucas S."/>
            <person name="Mayer K.F."/>
            <person name="Moreau H."/>
            <person name="Not F."/>
            <person name="Otillar R."/>
            <person name="Panaud O."/>
            <person name="Pangilinan J."/>
            <person name="Paulsen I."/>
            <person name="Piegu B."/>
            <person name="Poliakov A."/>
            <person name="Robbens S."/>
            <person name="Schmutz J."/>
            <person name="Toulza E."/>
            <person name="Wyss T."/>
            <person name="Zelensky A."/>
            <person name="Zhou K."/>
            <person name="Armbrust E.V."/>
            <person name="Bhattacharya D."/>
            <person name="Goodenough U.W."/>
            <person name="Van de Peer Y."/>
            <person name="Grigoriev I.V."/>
        </authorList>
    </citation>
    <scope>NUCLEOTIDE SEQUENCE [LARGE SCALE GENOMIC DNA]</scope>
    <source>
        <strain evidence="2 3">CCMP1545</strain>
    </source>
</reference>
<feature type="compositionally biased region" description="Acidic residues" evidence="1">
    <location>
        <begin position="272"/>
        <end position="282"/>
    </location>
</feature>
<dbReference type="RefSeq" id="XP_003063423.1">
    <property type="nucleotide sequence ID" value="XM_003063377.1"/>
</dbReference>
<sequence>MSSDDATPAEATPPAEDAADDPAPEEEEPEEPLPMECDATLVFAFRARAPPRPIAAPRASVVPAEETSDDHEKADASGGDAPAKTTTEPTPEAEAAAREDDPVTSSMTITWTLPDGATATTPHPLVLERRDAGVVDVDFVSASAMIRVDEAKLRAIAATPFVAVTFTRVDEARRTPEEAGEEAAGEAVDDAPAADAPGPTTTTYSVTLGVSGVILGVRAFERLTFTTSDARVRETVTDDDYALLPPILAGYADASFELRYAGDGTSPPEPEPAPEAEAEAEASDAAAPLPPPPPPTFIPSGLAREMAPFAVTLRSIDRLPDAPASAAALTEKCEPVTAHWRFASGVLPVVSLEATSSSGWSEPMAGTYPPIRTRGAEFGVPTMLFGMDMAGWSEGECDVYRTCATSVLEVRVHDRVKMEDKEATAAMAAFLGRGKGRKKKKKKKPEGEEGEEEAEEEEEEAAEGEDADGDKPPDDADAAADADARADEEAPAGDGFPAADVYGLATFDLRALCHPPHVARALSGAFSSRRSPYDRVGAVNADP</sequence>
<evidence type="ECO:0000256" key="1">
    <source>
        <dbReference type="SAM" id="MobiDB-lite"/>
    </source>
</evidence>
<feature type="compositionally biased region" description="Low complexity" evidence="1">
    <location>
        <begin position="80"/>
        <end position="94"/>
    </location>
</feature>
<feature type="compositionally biased region" description="Acidic residues" evidence="1">
    <location>
        <begin position="178"/>
        <end position="189"/>
    </location>
</feature>
<feature type="compositionally biased region" description="Low complexity" evidence="1">
    <location>
        <begin position="190"/>
        <end position="200"/>
    </location>
</feature>
<feature type="region of interest" description="Disordered" evidence="1">
    <location>
        <begin position="52"/>
        <end position="105"/>
    </location>
</feature>
<gene>
    <name evidence="2" type="ORF">MICPUCDRAFT_53033</name>
</gene>